<organism evidence="2 3">
    <name type="scientific">Ficus carica</name>
    <name type="common">Common fig</name>
    <dbReference type="NCBI Taxonomy" id="3494"/>
    <lineage>
        <taxon>Eukaryota</taxon>
        <taxon>Viridiplantae</taxon>
        <taxon>Streptophyta</taxon>
        <taxon>Embryophyta</taxon>
        <taxon>Tracheophyta</taxon>
        <taxon>Spermatophyta</taxon>
        <taxon>Magnoliopsida</taxon>
        <taxon>eudicotyledons</taxon>
        <taxon>Gunneridae</taxon>
        <taxon>Pentapetalae</taxon>
        <taxon>rosids</taxon>
        <taxon>fabids</taxon>
        <taxon>Rosales</taxon>
        <taxon>Moraceae</taxon>
        <taxon>Ficeae</taxon>
        <taxon>Ficus</taxon>
    </lineage>
</organism>
<proteinExistence type="predicted"/>
<dbReference type="EMBL" id="BTGU01002486">
    <property type="protein sequence ID" value="GMN19117.1"/>
    <property type="molecule type" value="Genomic_DNA"/>
</dbReference>
<gene>
    <name evidence="1" type="ORF">TIFTF001_042816</name>
    <name evidence="2" type="ORF">TIFTF001_042820</name>
</gene>
<dbReference type="Proteomes" id="UP001187192">
    <property type="component" value="Unassembled WGS sequence"/>
</dbReference>
<reference evidence="2" key="1">
    <citation type="submission" date="2023-07" db="EMBL/GenBank/DDBJ databases">
        <title>draft genome sequence of fig (Ficus carica).</title>
        <authorList>
            <person name="Takahashi T."/>
            <person name="Nishimura K."/>
        </authorList>
    </citation>
    <scope>NUCLEOTIDE SEQUENCE</scope>
</reference>
<evidence type="ECO:0000313" key="3">
    <source>
        <dbReference type="Proteomes" id="UP001187192"/>
    </source>
</evidence>
<name>A0AA87YP35_FICCA</name>
<protein>
    <submittedName>
        <fullName evidence="2">Uncharacterized protein</fullName>
    </submittedName>
</protein>
<comment type="caution">
    <text evidence="2">The sequence shown here is derived from an EMBL/GenBank/DDBJ whole genome shotgun (WGS) entry which is preliminary data.</text>
</comment>
<accession>A0AA87YP35</accession>
<evidence type="ECO:0000313" key="2">
    <source>
        <dbReference type="EMBL" id="GMN19117.1"/>
    </source>
</evidence>
<dbReference type="EMBL" id="BTGU01002484">
    <property type="protein sequence ID" value="GMN19082.1"/>
    <property type="molecule type" value="Genomic_DNA"/>
</dbReference>
<evidence type="ECO:0000313" key="1">
    <source>
        <dbReference type="EMBL" id="GMN19082.1"/>
    </source>
</evidence>
<sequence length="68" mass="8087">MEVQLQRLLTLVRDHEFREEGEEDKLFFHLSRASACVLGVEVVLNGRKRSKIIWMRVRRRRFGMASKA</sequence>
<dbReference type="AlphaFoldDB" id="A0AA87YP35"/>
<keyword evidence="3" id="KW-1185">Reference proteome</keyword>